<dbReference type="Pfam" id="PF00390">
    <property type="entry name" value="malic"/>
    <property type="match status" value="1"/>
</dbReference>
<dbReference type="GO" id="GO:0006108">
    <property type="term" value="P:malate metabolic process"/>
    <property type="evidence" value="ECO:0007669"/>
    <property type="project" value="TreeGrafter"/>
</dbReference>
<accession>B4P669</accession>
<dbReference type="PhylomeDB" id="B4P669"/>
<dbReference type="InterPro" id="IPR001891">
    <property type="entry name" value="Malic_OxRdtase"/>
</dbReference>
<evidence type="ECO:0000313" key="7">
    <source>
        <dbReference type="Proteomes" id="UP000002282"/>
    </source>
</evidence>
<reference evidence="6 7" key="1">
    <citation type="journal article" date="2007" name="Nature">
        <title>Evolution of genes and genomes on the Drosophila phylogeny.</title>
        <authorList>
            <consortium name="Drosophila 12 Genomes Consortium"/>
            <person name="Clark A.G."/>
            <person name="Eisen M.B."/>
            <person name="Smith D.R."/>
            <person name="Bergman C.M."/>
            <person name="Oliver B."/>
            <person name="Markow T.A."/>
            <person name="Kaufman T.C."/>
            <person name="Kellis M."/>
            <person name="Gelbart W."/>
            <person name="Iyer V.N."/>
            <person name="Pollard D.A."/>
            <person name="Sackton T.B."/>
            <person name="Larracuente A.M."/>
            <person name="Singh N.D."/>
            <person name="Abad J.P."/>
            <person name="Abt D.N."/>
            <person name="Adryan B."/>
            <person name="Aguade M."/>
            <person name="Akashi H."/>
            <person name="Anderson W.W."/>
            <person name="Aquadro C.F."/>
            <person name="Ardell D.H."/>
            <person name="Arguello R."/>
            <person name="Artieri C.G."/>
            <person name="Barbash D.A."/>
            <person name="Barker D."/>
            <person name="Barsanti P."/>
            <person name="Batterham P."/>
            <person name="Batzoglou S."/>
            <person name="Begun D."/>
            <person name="Bhutkar A."/>
            <person name="Blanco E."/>
            <person name="Bosak S.A."/>
            <person name="Bradley R.K."/>
            <person name="Brand A.D."/>
            <person name="Brent M.R."/>
            <person name="Brooks A.N."/>
            <person name="Brown R.H."/>
            <person name="Butlin R.K."/>
            <person name="Caggese C."/>
            <person name="Calvi B.R."/>
            <person name="Bernardo de Carvalho A."/>
            <person name="Caspi A."/>
            <person name="Castrezana S."/>
            <person name="Celniker S.E."/>
            <person name="Chang J.L."/>
            <person name="Chapple C."/>
            <person name="Chatterji S."/>
            <person name="Chinwalla A."/>
            <person name="Civetta A."/>
            <person name="Clifton S.W."/>
            <person name="Comeron J.M."/>
            <person name="Costello J.C."/>
            <person name="Coyne J.A."/>
            <person name="Daub J."/>
            <person name="David R.G."/>
            <person name="Delcher A.L."/>
            <person name="Delehaunty K."/>
            <person name="Do C.B."/>
            <person name="Ebling H."/>
            <person name="Edwards K."/>
            <person name="Eickbush T."/>
            <person name="Evans J.D."/>
            <person name="Filipski A."/>
            <person name="Findeiss S."/>
            <person name="Freyhult E."/>
            <person name="Fulton L."/>
            <person name="Fulton R."/>
            <person name="Garcia A.C."/>
            <person name="Gardiner A."/>
            <person name="Garfield D.A."/>
            <person name="Garvin B.E."/>
            <person name="Gibson G."/>
            <person name="Gilbert D."/>
            <person name="Gnerre S."/>
            <person name="Godfrey J."/>
            <person name="Good R."/>
            <person name="Gotea V."/>
            <person name="Gravely B."/>
            <person name="Greenberg A.J."/>
            <person name="Griffiths-Jones S."/>
            <person name="Gross S."/>
            <person name="Guigo R."/>
            <person name="Gustafson E.A."/>
            <person name="Haerty W."/>
            <person name="Hahn M.W."/>
            <person name="Halligan D.L."/>
            <person name="Halpern A.L."/>
            <person name="Halter G.M."/>
            <person name="Han M.V."/>
            <person name="Heger A."/>
            <person name="Hillier L."/>
            <person name="Hinrichs A.S."/>
            <person name="Holmes I."/>
            <person name="Hoskins R.A."/>
            <person name="Hubisz M.J."/>
            <person name="Hultmark D."/>
            <person name="Huntley M.A."/>
            <person name="Jaffe D.B."/>
            <person name="Jagadeeshan S."/>
            <person name="Jeck W.R."/>
            <person name="Johnson J."/>
            <person name="Jones C.D."/>
            <person name="Jordan W.C."/>
            <person name="Karpen G.H."/>
            <person name="Kataoka E."/>
            <person name="Keightley P.D."/>
            <person name="Kheradpour P."/>
            <person name="Kirkness E.F."/>
            <person name="Koerich L.B."/>
            <person name="Kristiansen K."/>
            <person name="Kudrna D."/>
            <person name="Kulathinal R.J."/>
            <person name="Kumar S."/>
            <person name="Kwok R."/>
            <person name="Lander E."/>
            <person name="Langley C.H."/>
            <person name="Lapoint R."/>
            <person name="Lazzaro B.P."/>
            <person name="Lee S.J."/>
            <person name="Levesque L."/>
            <person name="Li R."/>
            <person name="Lin C.F."/>
            <person name="Lin M.F."/>
            <person name="Lindblad-Toh K."/>
            <person name="Llopart A."/>
            <person name="Long M."/>
            <person name="Low L."/>
            <person name="Lozovsky E."/>
            <person name="Lu J."/>
            <person name="Luo M."/>
            <person name="Machado C.A."/>
            <person name="Makalowski W."/>
            <person name="Marzo M."/>
            <person name="Matsuda M."/>
            <person name="Matzkin L."/>
            <person name="McAllister B."/>
            <person name="McBride C.S."/>
            <person name="McKernan B."/>
            <person name="McKernan K."/>
            <person name="Mendez-Lago M."/>
            <person name="Minx P."/>
            <person name="Mollenhauer M.U."/>
            <person name="Montooth K."/>
            <person name="Mount S.M."/>
            <person name="Mu X."/>
            <person name="Myers E."/>
            <person name="Negre B."/>
            <person name="Newfeld S."/>
            <person name="Nielsen R."/>
            <person name="Noor M.A."/>
            <person name="O'Grady P."/>
            <person name="Pachter L."/>
            <person name="Papaceit M."/>
            <person name="Parisi M.J."/>
            <person name="Parisi M."/>
            <person name="Parts L."/>
            <person name="Pedersen J.S."/>
            <person name="Pesole G."/>
            <person name="Phillippy A.M."/>
            <person name="Ponting C.P."/>
            <person name="Pop M."/>
            <person name="Porcelli D."/>
            <person name="Powell J.R."/>
            <person name="Prohaska S."/>
            <person name="Pruitt K."/>
            <person name="Puig M."/>
            <person name="Quesneville H."/>
            <person name="Ram K.R."/>
            <person name="Rand D."/>
            <person name="Rasmussen M.D."/>
            <person name="Reed L.K."/>
            <person name="Reenan R."/>
            <person name="Reily A."/>
            <person name="Remington K.A."/>
            <person name="Rieger T.T."/>
            <person name="Ritchie M.G."/>
            <person name="Robin C."/>
            <person name="Rogers Y.H."/>
            <person name="Rohde C."/>
            <person name="Rozas J."/>
            <person name="Rubenfield M.J."/>
            <person name="Ruiz A."/>
            <person name="Russo S."/>
            <person name="Salzberg S.L."/>
            <person name="Sanchez-Gracia A."/>
            <person name="Saranga D.J."/>
            <person name="Sato H."/>
            <person name="Schaeffer S.W."/>
            <person name="Schatz M.C."/>
            <person name="Schlenke T."/>
            <person name="Schwartz R."/>
            <person name="Segarra C."/>
            <person name="Singh R.S."/>
            <person name="Sirot L."/>
            <person name="Sirota M."/>
            <person name="Sisneros N.B."/>
            <person name="Smith C.D."/>
            <person name="Smith T.F."/>
            <person name="Spieth J."/>
            <person name="Stage D.E."/>
            <person name="Stark A."/>
            <person name="Stephan W."/>
            <person name="Strausberg R.L."/>
            <person name="Strempel S."/>
            <person name="Sturgill D."/>
            <person name="Sutton G."/>
            <person name="Sutton G.G."/>
            <person name="Tao W."/>
            <person name="Teichmann S."/>
            <person name="Tobari Y.N."/>
            <person name="Tomimura Y."/>
            <person name="Tsolas J.M."/>
            <person name="Valente V.L."/>
            <person name="Venter E."/>
            <person name="Venter J.C."/>
            <person name="Vicario S."/>
            <person name="Vieira F.G."/>
            <person name="Vilella A.J."/>
            <person name="Villasante A."/>
            <person name="Walenz B."/>
            <person name="Wang J."/>
            <person name="Wasserman M."/>
            <person name="Watts T."/>
            <person name="Wilson D."/>
            <person name="Wilson R.K."/>
            <person name="Wing R.A."/>
            <person name="Wolfner M.F."/>
            <person name="Wong A."/>
            <person name="Wong G.K."/>
            <person name="Wu C.I."/>
            <person name="Wu G."/>
            <person name="Yamamoto D."/>
            <person name="Yang H.P."/>
            <person name="Yang S.P."/>
            <person name="Yorke J.A."/>
            <person name="Yoshida K."/>
            <person name="Zdobnov E."/>
            <person name="Zhang P."/>
            <person name="Zhang Y."/>
            <person name="Zimin A.V."/>
            <person name="Baldwin J."/>
            <person name="Abdouelleil A."/>
            <person name="Abdulkadir J."/>
            <person name="Abebe A."/>
            <person name="Abera B."/>
            <person name="Abreu J."/>
            <person name="Acer S.C."/>
            <person name="Aftuck L."/>
            <person name="Alexander A."/>
            <person name="An P."/>
            <person name="Anderson E."/>
            <person name="Anderson S."/>
            <person name="Arachi H."/>
            <person name="Azer M."/>
            <person name="Bachantsang P."/>
            <person name="Barry A."/>
            <person name="Bayul T."/>
            <person name="Berlin A."/>
            <person name="Bessette D."/>
            <person name="Bloom T."/>
            <person name="Blye J."/>
            <person name="Boguslavskiy L."/>
            <person name="Bonnet C."/>
            <person name="Boukhgalter B."/>
            <person name="Bourzgui I."/>
            <person name="Brown A."/>
            <person name="Cahill P."/>
            <person name="Channer S."/>
            <person name="Cheshatsang Y."/>
            <person name="Chuda L."/>
            <person name="Citroen M."/>
            <person name="Collymore A."/>
            <person name="Cooke P."/>
            <person name="Costello M."/>
            <person name="D'Aco K."/>
            <person name="Daza R."/>
            <person name="De Haan G."/>
            <person name="DeGray S."/>
            <person name="DeMaso C."/>
            <person name="Dhargay N."/>
            <person name="Dooley K."/>
            <person name="Dooley E."/>
            <person name="Doricent M."/>
            <person name="Dorje P."/>
            <person name="Dorjee K."/>
            <person name="Dupes A."/>
            <person name="Elong R."/>
            <person name="Falk J."/>
            <person name="Farina A."/>
            <person name="Faro S."/>
            <person name="Ferguson D."/>
            <person name="Fisher S."/>
            <person name="Foley C.D."/>
            <person name="Franke A."/>
            <person name="Friedrich D."/>
            <person name="Gadbois L."/>
            <person name="Gearin G."/>
            <person name="Gearin C.R."/>
            <person name="Giannoukos G."/>
            <person name="Goode T."/>
            <person name="Graham J."/>
            <person name="Grandbois E."/>
            <person name="Grewal S."/>
            <person name="Gyaltsen K."/>
            <person name="Hafez N."/>
            <person name="Hagos B."/>
            <person name="Hall J."/>
            <person name="Henson C."/>
            <person name="Hollinger A."/>
            <person name="Honan T."/>
            <person name="Huard M.D."/>
            <person name="Hughes L."/>
            <person name="Hurhula B."/>
            <person name="Husby M.E."/>
            <person name="Kamat A."/>
            <person name="Kanga B."/>
            <person name="Kashin S."/>
            <person name="Khazanovich D."/>
            <person name="Kisner P."/>
            <person name="Lance K."/>
            <person name="Lara M."/>
            <person name="Lee W."/>
            <person name="Lennon N."/>
            <person name="Letendre F."/>
            <person name="LeVine R."/>
            <person name="Lipovsky A."/>
            <person name="Liu X."/>
            <person name="Liu J."/>
            <person name="Liu S."/>
            <person name="Lokyitsang T."/>
            <person name="Lokyitsang Y."/>
            <person name="Lubonja R."/>
            <person name="Lui A."/>
            <person name="MacDonald P."/>
            <person name="Magnisalis V."/>
            <person name="Maru K."/>
            <person name="Matthews C."/>
            <person name="McCusker W."/>
            <person name="McDonough S."/>
            <person name="Mehta T."/>
            <person name="Meldrim J."/>
            <person name="Meneus L."/>
            <person name="Mihai O."/>
            <person name="Mihalev A."/>
            <person name="Mihova T."/>
            <person name="Mittelman R."/>
            <person name="Mlenga V."/>
            <person name="Montmayeur A."/>
            <person name="Mulrain L."/>
            <person name="Navidi A."/>
            <person name="Naylor J."/>
            <person name="Negash T."/>
            <person name="Nguyen T."/>
            <person name="Nguyen N."/>
            <person name="Nicol R."/>
            <person name="Norbu C."/>
            <person name="Norbu N."/>
            <person name="Novod N."/>
            <person name="O'Neill B."/>
            <person name="Osman S."/>
            <person name="Markiewicz E."/>
            <person name="Oyono O.L."/>
            <person name="Patti C."/>
            <person name="Phunkhang P."/>
            <person name="Pierre F."/>
            <person name="Priest M."/>
            <person name="Raghuraman S."/>
            <person name="Rege F."/>
            <person name="Reyes R."/>
            <person name="Rise C."/>
            <person name="Rogov P."/>
            <person name="Ross K."/>
            <person name="Ryan E."/>
            <person name="Settipalli S."/>
            <person name="Shea T."/>
            <person name="Sherpa N."/>
            <person name="Shi L."/>
            <person name="Shih D."/>
            <person name="Sparrow T."/>
            <person name="Spaulding J."/>
            <person name="Stalker J."/>
            <person name="Stange-Thomann N."/>
            <person name="Stavropoulos S."/>
            <person name="Stone C."/>
            <person name="Strader C."/>
            <person name="Tesfaye S."/>
            <person name="Thomson T."/>
            <person name="Thoulutsang Y."/>
            <person name="Thoulutsang D."/>
            <person name="Topham K."/>
            <person name="Topping I."/>
            <person name="Tsamla T."/>
            <person name="Vassiliev H."/>
            <person name="Vo A."/>
            <person name="Wangchuk T."/>
            <person name="Wangdi T."/>
            <person name="Weiand M."/>
            <person name="Wilkinson J."/>
            <person name="Wilson A."/>
            <person name="Yadav S."/>
            <person name="Young G."/>
            <person name="Yu Q."/>
            <person name="Zembek L."/>
            <person name="Zhong D."/>
            <person name="Zimmer A."/>
            <person name="Zwirko Z."/>
            <person name="Jaffe D.B."/>
            <person name="Alvarez P."/>
            <person name="Brockman W."/>
            <person name="Butler J."/>
            <person name="Chin C."/>
            <person name="Gnerre S."/>
            <person name="Grabherr M."/>
            <person name="Kleber M."/>
            <person name="Mauceli E."/>
            <person name="MacCallum I."/>
        </authorList>
    </citation>
    <scope>NUCLEOTIDE SEQUENCE [LARGE SCALE GENOMIC DNA]</scope>
    <source>
        <strain evidence="7">Tai18E2 / Tucson 14021-0261.01</strain>
    </source>
</reference>
<dbReference type="Gene3D" id="3.40.50.720">
    <property type="entry name" value="NAD(P)-binding Rossmann-like Domain"/>
    <property type="match status" value="1"/>
</dbReference>
<dbReference type="KEGG" id="dya:Dyak_GE14059"/>
<comment type="similarity">
    <text evidence="1">Belongs to the malic enzymes family.</text>
</comment>
<evidence type="ECO:0000256" key="3">
    <source>
        <dbReference type="SAM" id="MobiDB-lite"/>
    </source>
</evidence>
<dbReference type="SUPFAM" id="SSF53223">
    <property type="entry name" value="Aminoacid dehydrogenase-like, N-terminal domain"/>
    <property type="match status" value="1"/>
</dbReference>
<evidence type="ECO:0000256" key="2">
    <source>
        <dbReference type="PIRSR" id="PIRSR000106-3"/>
    </source>
</evidence>
<protein>
    <submittedName>
        <fullName evidence="6">Uncharacterized protein</fullName>
    </submittedName>
</protein>
<dbReference type="GO" id="GO:0046872">
    <property type="term" value="F:metal ion binding"/>
    <property type="evidence" value="ECO:0007669"/>
    <property type="project" value="UniProtKB-KW"/>
</dbReference>
<dbReference type="AlphaFoldDB" id="B4P669"/>
<dbReference type="PANTHER" id="PTHR23406:SF80">
    <property type="entry name" value="GH17657P-RELATED"/>
    <property type="match status" value="1"/>
</dbReference>
<dbReference type="NCBIfam" id="NF010052">
    <property type="entry name" value="PRK13529.1"/>
    <property type="match status" value="1"/>
</dbReference>
<dbReference type="GO" id="GO:0004473">
    <property type="term" value="F:malate dehydrogenase (decarboxylating) (NADP+) activity"/>
    <property type="evidence" value="ECO:0007669"/>
    <property type="project" value="TreeGrafter"/>
</dbReference>
<dbReference type="eggNOG" id="KOG1257">
    <property type="taxonomic scope" value="Eukaryota"/>
</dbReference>
<dbReference type="PRINTS" id="PR00072">
    <property type="entry name" value="MALOXRDTASE"/>
</dbReference>
<dbReference type="SUPFAM" id="SSF51735">
    <property type="entry name" value="NAD(P)-binding Rossmann-fold domains"/>
    <property type="match status" value="1"/>
</dbReference>
<dbReference type="InterPro" id="IPR046346">
    <property type="entry name" value="Aminoacid_DH-like_N_sf"/>
</dbReference>
<feature type="binding site" evidence="2">
    <location>
        <position position="308"/>
    </location>
    <ligand>
        <name>a divalent metal cation</name>
        <dbReference type="ChEBI" id="CHEBI:60240"/>
    </ligand>
</feature>
<evidence type="ECO:0000259" key="4">
    <source>
        <dbReference type="SMART" id="SM00919"/>
    </source>
</evidence>
<dbReference type="OMA" id="VYPPMRK"/>
<dbReference type="Proteomes" id="UP000002282">
    <property type="component" value="Chromosome 2R"/>
</dbReference>
<dbReference type="InterPro" id="IPR012301">
    <property type="entry name" value="Malic_N_dom"/>
</dbReference>
<feature type="compositionally biased region" description="Basic and acidic residues" evidence="3">
    <location>
        <begin position="11"/>
        <end position="37"/>
    </location>
</feature>
<dbReference type="SMART" id="SM01274">
    <property type="entry name" value="malic"/>
    <property type="match status" value="1"/>
</dbReference>
<dbReference type="OrthoDB" id="5365701at2759"/>
<feature type="domain" description="Malic enzyme N-terminal" evidence="5">
    <location>
        <begin position="141"/>
        <end position="322"/>
    </location>
</feature>
<dbReference type="GO" id="GO:0051287">
    <property type="term" value="F:NAD binding"/>
    <property type="evidence" value="ECO:0007669"/>
    <property type="project" value="InterPro"/>
</dbReference>
<organism evidence="6 7">
    <name type="scientific">Drosophila yakuba</name>
    <name type="common">Fruit fly</name>
    <dbReference type="NCBI Taxonomy" id="7245"/>
    <lineage>
        <taxon>Eukaryota</taxon>
        <taxon>Metazoa</taxon>
        <taxon>Ecdysozoa</taxon>
        <taxon>Arthropoda</taxon>
        <taxon>Hexapoda</taxon>
        <taxon>Insecta</taxon>
        <taxon>Pterygota</taxon>
        <taxon>Neoptera</taxon>
        <taxon>Endopterygota</taxon>
        <taxon>Diptera</taxon>
        <taxon>Brachycera</taxon>
        <taxon>Muscomorpha</taxon>
        <taxon>Ephydroidea</taxon>
        <taxon>Drosophilidae</taxon>
        <taxon>Drosophila</taxon>
        <taxon>Sophophora</taxon>
    </lineage>
</organism>
<keyword evidence="2" id="KW-0479">Metal-binding</keyword>
<dbReference type="GO" id="GO:0005739">
    <property type="term" value="C:mitochondrion"/>
    <property type="evidence" value="ECO:0007669"/>
    <property type="project" value="TreeGrafter"/>
</dbReference>
<dbReference type="PANTHER" id="PTHR23406">
    <property type="entry name" value="MALIC ENZYME-RELATED"/>
    <property type="match status" value="1"/>
</dbReference>
<dbReference type="HOGENOM" id="CLU_011405_5_0_1"/>
<comment type="cofactor">
    <cofactor evidence="2">
        <name>Mg(2+)</name>
        <dbReference type="ChEBI" id="CHEBI:18420"/>
    </cofactor>
    <cofactor evidence="2">
        <name>Mn(2+)</name>
        <dbReference type="ChEBI" id="CHEBI:29035"/>
    </cofactor>
    <text evidence="2">Divalent metal cations. Prefers magnesium or manganese.</text>
</comment>
<name>B4P669_DROYA</name>
<sequence length="638" mass="73008">MQKSPRMSRLSTEKKINEEKDKGKAKGKPEVEKDKDKDKELKCVSNYDKIEMLDYMPRHMDTFWKMDTRLSGSMVDGRWMLGQSNYNKGLAFTLNERRVLSIHGLLPVAVRTIDEQLEICIKFMQSFTTNVQRYMYLTYLSRRNRRLFYYLLLSNPDRYVPMTDVSGSLELLRVHRMMHSMGQGLYICIKDLGHVPQILANWPHRCVRCLLVSNGASVLSLGDLGVDEMPVLFSNLHQIVVFGGIHPVYCLSVMLDVGTNNEELLQDPMYTGLRERRASDELYDQLFKEFTLSVMQQYGPRALILCKDFEAQKAKKQLELYRDRQCIVDVDFQCLAAVALAGVIVCNRLKRVFFSSNVFLFYGAEAINIGMARLCMVLLKREGLIEMKAREKIWFFDAHGLIVMGRKDIPEELLEFANPRDPIDDLVEAIHQLKPNVLVGGSLMPNTFTPDVLRAMEKSSDQPVIFALSRPLEQAECSAEDAFSYTKGRCIFISGSKLPPLKYANKWYQPGHCTSSYLVAGISCGVMLAGFTTIPDEAFCVAAERLASLVWPCDLEKRNVYPPMKKIQCISLQLAEAIFTYAFARGLATLWPQPENPMEYIKASLYNPEYRMNIVDVYCMQNRSVATTESHKYYTLNI</sequence>
<reference evidence="6 7" key="2">
    <citation type="journal article" date="2007" name="PLoS Biol.">
        <title>Principles of genome evolution in the Drosophila melanogaster species group.</title>
        <authorList>
            <person name="Ranz J.M."/>
            <person name="Maurin D."/>
            <person name="Chan Y.S."/>
            <person name="von Grotthuss M."/>
            <person name="Hillier L.W."/>
            <person name="Roote J."/>
            <person name="Ashburner M."/>
            <person name="Bergman C.M."/>
        </authorList>
    </citation>
    <scope>NUCLEOTIDE SEQUENCE [LARGE SCALE GENOMIC DNA]</scope>
    <source>
        <strain evidence="7">Tai18E2 / Tucson 14021-0261.01</strain>
    </source>
</reference>
<feature type="binding site" evidence="2">
    <location>
        <position position="331"/>
    </location>
    <ligand>
        <name>a divalent metal cation</name>
        <dbReference type="ChEBI" id="CHEBI:60240"/>
    </ligand>
</feature>
<dbReference type="SMR" id="B4P669"/>
<dbReference type="SMART" id="SM00919">
    <property type="entry name" value="Malic_M"/>
    <property type="match status" value="1"/>
</dbReference>
<feature type="region of interest" description="Disordered" evidence="3">
    <location>
        <begin position="1"/>
        <end position="37"/>
    </location>
</feature>
<dbReference type="GO" id="GO:0004471">
    <property type="term" value="F:malate dehydrogenase (decarboxylating) (NAD+) activity"/>
    <property type="evidence" value="ECO:0007669"/>
    <property type="project" value="UniProtKB-EC"/>
</dbReference>
<keyword evidence="7" id="KW-1185">Reference proteome</keyword>
<dbReference type="InterPro" id="IPR036291">
    <property type="entry name" value="NAD(P)-bd_dom_sf"/>
</dbReference>
<proteinExistence type="inferred from homology"/>
<evidence type="ECO:0000259" key="5">
    <source>
        <dbReference type="SMART" id="SM01274"/>
    </source>
</evidence>
<dbReference type="EMBL" id="CM000158">
    <property type="protein sequence ID" value="EDW91919.1"/>
    <property type="molecule type" value="Genomic_DNA"/>
</dbReference>
<evidence type="ECO:0000256" key="1">
    <source>
        <dbReference type="ARBA" id="ARBA00008785"/>
    </source>
</evidence>
<gene>
    <name evidence="6" type="primary">Dyak\GE14059</name>
    <name evidence="6" type="synonym">dyak_GLEANR_14213</name>
    <name evidence="6" type="synonym">GE14059</name>
    <name evidence="6" type="ORF">Dyak_GE14059</name>
</gene>
<dbReference type="PIRSF" id="PIRSF000106">
    <property type="entry name" value="ME"/>
    <property type="match status" value="1"/>
</dbReference>
<keyword evidence="6" id="KW-0560">Oxidoreductase</keyword>
<dbReference type="InterPro" id="IPR012302">
    <property type="entry name" value="Malic_NAD-bd"/>
</dbReference>
<dbReference type="CDD" id="cd05312">
    <property type="entry name" value="NAD_bind_1_malic_enz"/>
    <property type="match status" value="1"/>
</dbReference>
<dbReference type="Pfam" id="PF03949">
    <property type="entry name" value="Malic_M"/>
    <property type="match status" value="1"/>
</dbReference>
<dbReference type="Gene3D" id="3.40.50.10380">
    <property type="entry name" value="Malic enzyme, N-terminal domain"/>
    <property type="match status" value="1"/>
</dbReference>
<dbReference type="InterPro" id="IPR037062">
    <property type="entry name" value="Malic_N_dom_sf"/>
</dbReference>
<feature type="domain" description="Malic enzyme NAD-binding" evidence="4">
    <location>
        <begin position="336"/>
        <end position="583"/>
    </location>
</feature>
<evidence type="ECO:0000313" key="6">
    <source>
        <dbReference type="EMBL" id="EDW91919.1"/>
    </source>
</evidence>